<accession>A0A0N9NCX9</accession>
<dbReference type="Pfam" id="PF02627">
    <property type="entry name" value="CMD"/>
    <property type="match status" value="1"/>
</dbReference>
<organism evidence="2 3">
    <name type="scientific">Gordonia phthalatica</name>
    <dbReference type="NCBI Taxonomy" id="1136941"/>
    <lineage>
        <taxon>Bacteria</taxon>
        <taxon>Bacillati</taxon>
        <taxon>Actinomycetota</taxon>
        <taxon>Actinomycetes</taxon>
        <taxon>Mycobacteriales</taxon>
        <taxon>Gordoniaceae</taxon>
        <taxon>Gordonia</taxon>
    </lineage>
</organism>
<dbReference type="PATRIC" id="fig|1136941.3.peg.2254"/>
<reference evidence="3" key="1">
    <citation type="submission" date="2015-06" db="EMBL/GenBank/DDBJ databases">
        <title>Complete genome sequence and metabolic analysis of phthalate degradation pathway in Gordonia sp. QH-11.</title>
        <authorList>
            <person name="Jin D."/>
            <person name="Kong X."/>
            <person name="Bai Z."/>
        </authorList>
    </citation>
    <scope>NUCLEOTIDE SEQUENCE [LARGE SCALE GENOMIC DNA]</scope>
    <source>
        <strain evidence="3">QH-11</strain>
    </source>
</reference>
<dbReference type="Proteomes" id="UP000063789">
    <property type="component" value="Chromosome"/>
</dbReference>
<dbReference type="PANTHER" id="PTHR35446">
    <property type="entry name" value="SI:CH211-175M2.5"/>
    <property type="match status" value="1"/>
</dbReference>
<evidence type="ECO:0000313" key="2">
    <source>
        <dbReference type="EMBL" id="ALG84934.1"/>
    </source>
</evidence>
<keyword evidence="3" id="KW-1185">Reference proteome</keyword>
<dbReference type="GO" id="GO:0051920">
    <property type="term" value="F:peroxiredoxin activity"/>
    <property type="evidence" value="ECO:0007669"/>
    <property type="project" value="InterPro"/>
</dbReference>
<sequence length="154" mass="16729">MPTPRVSIDKQTPSAYKAMVKVSLKIAAAAEAAGLSRAVMELVNMHCSQINGCAFCLTVHREDAIAAGLTAQQLAVLPAWRDAPNLYTDEMRAALELAEMVTNLPDHHTADCAYERAADILNADQISVVIWGATSINAFNRISILSRYNVHPRP</sequence>
<dbReference type="NCBIfam" id="TIGR00778">
    <property type="entry name" value="ahpD_dom"/>
    <property type="match status" value="1"/>
</dbReference>
<dbReference type="AlphaFoldDB" id="A0A0N9NCX9"/>
<dbReference type="PANTHER" id="PTHR35446:SF2">
    <property type="entry name" value="CARBOXYMUCONOLACTONE DECARBOXYLASE-LIKE DOMAIN-CONTAINING PROTEIN"/>
    <property type="match status" value="1"/>
</dbReference>
<proteinExistence type="predicted"/>
<gene>
    <name evidence="2" type="ORF">ACH46_11040</name>
</gene>
<dbReference type="InterPro" id="IPR003779">
    <property type="entry name" value="CMD-like"/>
</dbReference>
<dbReference type="EMBL" id="CP011853">
    <property type="protein sequence ID" value="ALG84934.1"/>
    <property type="molecule type" value="Genomic_DNA"/>
</dbReference>
<dbReference type="STRING" id="1136941.ACH46_11040"/>
<dbReference type="InterPro" id="IPR029032">
    <property type="entry name" value="AhpD-like"/>
</dbReference>
<dbReference type="InterPro" id="IPR004675">
    <property type="entry name" value="AhpD_core"/>
</dbReference>
<feature type="domain" description="Carboxymuconolactone decarboxylase-like" evidence="1">
    <location>
        <begin position="14"/>
        <end position="99"/>
    </location>
</feature>
<dbReference type="Gene3D" id="1.20.1290.10">
    <property type="entry name" value="AhpD-like"/>
    <property type="match status" value="1"/>
</dbReference>
<dbReference type="KEGG" id="goq:ACH46_11040"/>
<dbReference type="OrthoDB" id="9801997at2"/>
<reference evidence="2 3" key="2">
    <citation type="journal article" date="2017" name="Int. J. Syst. Evol. Microbiol.">
        <title>Gordonia phthalatica sp. nov., a di-n-butyl phthalate-degrading bacterium isolated from activated sludge.</title>
        <authorList>
            <person name="Jin D."/>
            <person name="Kong X."/>
            <person name="Jia M."/>
            <person name="Yu X."/>
            <person name="Wang X."/>
            <person name="Zhuang X."/>
            <person name="Deng Y."/>
            <person name="Bai Z."/>
        </authorList>
    </citation>
    <scope>NUCLEOTIDE SEQUENCE [LARGE SCALE GENOMIC DNA]</scope>
    <source>
        <strain evidence="2 3">QH-11</strain>
    </source>
</reference>
<evidence type="ECO:0000259" key="1">
    <source>
        <dbReference type="Pfam" id="PF02627"/>
    </source>
</evidence>
<protein>
    <submittedName>
        <fullName evidence="2">Carboxymuconolactone decarboxylase</fullName>
    </submittedName>
</protein>
<dbReference type="RefSeq" id="WP_062392935.1">
    <property type="nucleotide sequence ID" value="NZ_CP011853.1"/>
</dbReference>
<name>A0A0N9NCX9_9ACTN</name>
<evidence type="ECO:0000313" key="3">
    <source>
        <dbReference type="Proteomes" id="UP000063789"/>
    </source>
</evidence>
<dbReference type="SUPFAM" id="SSF69118">
    <property type="entry name" value="AhpD-like"/>
    <property type="match status" value="1"/>
</dbReference>